<dbReference type="Pfam" id="PF00072">
    <property type="entry name" value="Response_reg"/>
    <property type="match status" value="1"/>
</dbReference>
<dbReference type="PROSITE" id="PS50110">
    <property type="entry name" value="RESPONSE_REGULATORY"/>
    <property type="match status" value="1"/>
</dbReference>
<dbReference type="Gene3D" id="3.40.50.2300">
    <property type="match status" value="1"/>
</dbReference>
<dbReference type="InterPro" id="IPR050595">
    <property type="entry name" value="Bact_response_regulator"/>
</dbReference>
<name>A0A7C3WMJ5_9BACT</name>
<organism evidence="4">
    <name type="scientific">Desulfobacca acetoxidans</name>
    <dbReference type="NCBI Taxonomy" id="60893"/>
    <lineage>
        <taxon>Bacteria</taxon>
        <taxon>Pseudomonadati</taxon>
        <taxon>Thermodesulfobacteriota</taxon>
        <taxon>Desulfobaccia</taxon>
        <taxon>Desulfobaccales</taxon>
        <taxon>Desulfobaccaceae</taxon>
        <taxon>Desulfobacca</taxon>
    </lineage>
</organism>
<dbReference type="PANTHER" id="PTHR44591">
    <property type="entry name" value="STRESS RESPONSE REGULATOR PROTEIN 1"/>
    <property type="match status" value="1"/>
</dbReference>
<comment type="caution">
    <text evidence="2">Lacks conserved residue(s) required for the propagation of feature annotation.</text>
</comment>
<evidence type="ECO:0000256" key="1">
    <source>
        <dbReference type="ARBA" id="ARBA00022553"/>
    </source>
</evidence>
<evidence type="ECO:0000313" key="4">
    <source>
        <dbReference type="EMBL" id="HGB14692.1"/>
    </source>
</evidence>
<dbReference type="SMART" id="SM00448">
    <property type="entry name" value="REC"/>
    <property type="match status" value="1"/>
</dbReference>
<dbReference type="AlphaFoldDB" id="A0A7C3WMJ5"/>
<protein>
    <submittedName>
        <fullName evidence="4">Response regulator</fullName>
    </submittedName>
</protein>
<feature type="domain" description="Response regulatory" evidence="3">
    <location>
        <begin position="3"/>
        <end position="114"/>
    </location>
</feature>
<dbReference type="InterPro" id="IPR001789">
    <property type="entry name" value="Sig_transdc_resp-reg_receiver"/>
</dbReference>
<accession>A0A7C3WMJ5</accession>
<dbReference type="EMBL" id="DTHB01000042">
    <property type="protein sequence ID" value="HGB14692.1"/>
    <property type="molecule type" value="Genomic_DNA"/>
</dbReference>
<gene>
    <name evidence="4" type="ORF">ENV62_05590</name>
</gene>
<sequence length="117" mass="13423">MKRILFVDSEPHIQQLCREELQEEGYEVLVAGSGGDVVRLVDTFNPDVVILEVILPDMSGLETGRMVKGTRKQTRLVFYSHCQPPRDPSEWGADAYVRKSPDLDRLKETVRNLMRNH</sequence>
<evidence type="ECO:0000256" key="2">
    <source>
        <dbReference type="PROSITE-ProRule" id="PRU00169"/>
    </source>
</evidence>
<evidence type="ECO:0000259" key="3">
    <source>
        <dbReference type="PROSITE" id="PS50110"/>
    </source>
</evidence>
<dbReference type="SUPFAM" id="SSF52172">
    <property type="entry name" value="CheY-like"/>
    <property type="match status" value="1"/>
</dbReference>
<keyword evidence="1" id="KW-0597">Phosphoprotein</keyword>
<dbReference type="PANTHER" id="PTHR44591:SF18">
    <property type="entry name" value="REGULATORY PROTEIN"/>
    <property type="match status" value="1"/>
</dbReference>
<dbReference type="InterPro" id="IPR011006">
    <property type="entry name" value="CheY-like_superfamily"/>
</dbReference>
<dbReference type="GO" id="GO:0000160">
    <property type="term" value="P:phosphorelay signal transduction system"/>
    <property type="evidence" value="ECO:0007669"/>
    <property type="project" value="InterPro"/>
</dbReference>
<proteinExistence type="predicted"/>
<reference evidence="4" key="1">
    <citation type="journal article" date="2020" name="mSystems">
        <title>Genome- and Community-Level Interaction Insights into Carbon Utilization and Element Cycling Functions of Hydrothermarchaeota in Hydrothermal Sediment.</title>
        <authorList>
            <person name="Zhou Z."/>
            <person name="Liu Y."/>
            <person name="Xu W."/>
            <person name="Pan J."/>
            <person name="Luo Z.H."/>
            <person name="Li M."/>
        </authorList>
    </citation>
    <scope>NUCLEOTIDE SEQUENCE [LARGE SCALE GENOMIC DNA]</scope>
    <source>
        <strain evidence="4">SpSt-776</strain>
    </source>
</reference>
<comment type="caution">
    <text evidence="4">The sequence shown here is derived from an EMBL/GenBank/DDBJ whole genome shotgun (WGS) entry which is preliminary data.</text>
</comment>